<dbReference type="PANTHER" id="PTHR42788:SF2">
    <property type="entry name" value="ABC TRANSPORTER ATP-BINDING PROTEIN"/>
    <property type="match status" value="1"/>
</dbReference>
<evidence type="ECO:0000313" key="5">
    <source>
        <dbReference type="EMBL" id="MDL4839626.1"/>
    </source>
</evidence>
<proteinExistence type="predicted"/>
<accession>A0ABT7L1B1</accession>
<dbReference type="RefSeq" id="WP_285930551.1">
    <property type="nucleotide sequence ID" value="NZ_JASTZU010000018.1"/>
</dbReference>
<keyword evidence="2" id="KW-0547">Nucleotide-binding</keyword>
<comment type="caution">
    <text evidence="5">The sequence shown here is derived from an EMBL/GenBank/DDBJ whole genome shotgun (WGS) entry which is preliminary data.</text>
</comment>
<protein>
    <submittedName>
        <fullName evidence="5">ABC transporter ATP-binding protein</fullName>
    </submittedName>
</protein>
<dbReference type="InterPro" id="IPR003593">
    <property type="entry name" value="AAA+_ATPase"/>
</dbReference>
<dbReference type="Proteomes" id="UP001235343">
    <property type="component" value="Unassembled WGS sequence"/>
</dbReference>
<evidence type="ECO:0000313" key="6">
    <source>
        <dbReference type="Proteomes" id="UP001235343"/>
    </source>
</evidence>
<keyword evidence="3 5" id="KW-0067">ATP-binding</keyword>
<dbReference type="PANTHER" id="PTHR42788">
    <property type="entry name" value="TAURINE IMPORT ATP-BINDING PROTEIN-RELATED"/>
    <property type="match status" value="1"/>
</dbReference>
<organism evidence="5 6">
    <name type="scientific">Aquibacillus rhizosphaerae</name>
    <dbReference type="NCBI Taxonomy" id="3051431"/>
    <lineage>
        <taxon>Bacteria</taxon>
        <taxon>Bacillati</taxon>
        <taxon>Bacillota</taxon>
        <taxon>Bacilli</taxon>
        <taxon>Bacillales</taxon>
        <taxon>Bacillaceae</taxon>
        <taxon>Aquibacillus</taxon>
    </lineage>
</organism>
<evidence type="ECO:0000256" key="1">
    <source>
        <dbReference type="ARBA" id="ARBA00022448"/>
    </source>
</evidence>
<gene>
    <name evidence="5" type="ORF">QQS35_04025</name>
</gene>
<dbReference type="InterPro" id="IPR003439">
    <property type="entry name" value="ABC_transporter-like_ATP-bd"/>
</dbReference>
<dbReference type="CDD" id="cd03293">
    <property type="entry name" value="ABC_NrtD_SsuB_transporters"/>
    <property type="match status" value="1"/>
</dbReference>
<dbReference type="InterPro" id="IPR017871">
    <property type="entry name" value="ABC_transporter-like_CS"/>
</dbReference>
<dbReference type="InterPro" id="IPR027417">
    <property type="entry name" value="P-loop_NTPase"/>
</dbReference>
<keyword evidence="1" id="KW-0813">Transport</keyword>
<dbReference type="Pfam" id="PF00005">
    <property type="entry name" value="ABC_tran"/>
    <property type="match status" value="1"/>
</dbReference>
<name>A0ABT7L1B1_9BACI</name>
<sequence length="254" mass="28904">MNKTVLQLTDISFDYKTTKADTSNPILRNFNLTMLDGEFISIIGPSGSGKSTLFRLITGLEQPTTGDVLINGINYQNRFGRVGYMPQEDLLMPWRTVLDNATLPLEIKGVNKKEAYQKVNYLLDEFGLKGYANSYPSELSGGMKQRVSFLRSVLNGSELLLLDEPFSALDAITKLSMQEWLLKQWQALNKTILFITHDVNEALFLSDRILLITNSEKQVEEFNVPLSRPRNLRDLNKQTVIELKDQLIDQLRGR</sequence>
<dbReference type="InterPro" id="IPR050166">
    <property type="entry name" value="ABC_transporter_ATP-bind"/>
</dbReference>
<dbReference type="PROSITE" id="PS00211">
    <property type="entry name" value="ABC_TRANSPORTER_1"/>
    <property type="match status" value="1"/>
</dbReference>
<keyword evidence="6" id="KW-1185">Reference proteome</keyword>
<evidence type="ECO:0000256" key="3">
    <source>
        <dbReference type="ARBA" id="ARBA00022840"/>
    </source>
</evidence>
<evidence type="ECO:0000259" key="4">
    <source>
        <dbReference type="PROSITE" id="PS50893"/>
    </source>
</evidence>
<evidence type="ECO:0000256" key="2">
    <source>
        <dbReference type="ARBA" id="ARBA00022741"/>
    </source>
</evidence>
<dbReference type="SUPFAM" id="SSF52540">
    <property type="entry name" value="P-loop containing nucleoside triphosphate hydrolases"/>
    <property type="match status" value="1"/>
</dbReference>
<dbReference type="EMBL" id="JASTZU010000018">
    <property type="protein sequence ID" value="MDL4839626.1"/>
    <property type="molecule type" value="Genomic_DNA"/>
</dbReference>
<dbReference type="SMART" id="SM00382">
    <property type="entry name" value="AAA"/>
    <property type="match status" value="1"/>
</dbReference>
<dbReference type="Gene3D" id="3.40.50.300">
    <property type="entry name" value="P-loop containing nucleotide triphosphate hydrolases"/>
    <property type="match status" value="1"/>
</dbReference>
<feature type="domain" description="ABC transporter" evidence="4">
    <location>
        <begin position="6"/>
        <end position="239"/>
    </location>
</feature>
<dbReference type="GO" id="GO:0005524">
    <property type="term" value="F:ATP binding"/>
    <property type="evidence" value="ECO:0007669"/>
    <property type="project" value="UniProtKB-KW"/>
</dbReference>
<reference evidence="5 6" key="1">
    <citation type="submission" date="2023-06" db="EMBL/GenBank/DDBJ databases">
        <title>Aquibacillus rhizosphaerae LR5S19.</title>
        <authorList>
            <person name="Sun J.-Q."/>
        </authorList>
    </citation>
    <scope>NUCLEOTIDE SEQUENCE [LARGE SCALE GENOMIC DNA]</scope>
    <source>
        <strain evidence="5 6">LR5S19</strain>
    </source>
</reference>
<dbReference type="PROSITE" id="PS50893">
    <property type="entry name" value="ABC_TRANSPORTER_2"/>
    <property type="match status" value="1"/>
</dbReference>